<dbReference type="Pfam" id="PF09594">
    <property type="entry name" value="GT87"/>
    <property type="match status" value="1"/>
</dbReference>
<dbReference type="AlphaFoldDB" id="D3Q5M1"/>
<evidence type="ECO:0000256" key="1">
    <source>
        <dbReference type="ARBA" id="ARBA00004651"/>
    </source>
</evidence>
<evidence type="ECO:0000313" key="10">
    <source>
        <dbReference type="EMBL" id="ADD46081.1"/>
    </source>
</evidence>
<organism evidence="10 11">
    <name type="scientific">Stackebrandtia nassauensis (strain DSM 44728 / CIP 108903 / NRRL B-16338 / NBRC 102104 / LLR-40K-21)</name>
    <dbReference type="NCBI Taxonomy" id="446470"/>
    <lineage>
        <taxon>Bacteria</taxon>
        <taxon>Bacillati</taxon>
        <taxon>Actinomycetota</taxon>
        <taxon>Actinomycetes</taxon>
        <taxon>Glycomycetales</taxon>
        <taxon>Glycomycetaceae</taxon>
        <taxon>Stackebrandtia</taxon>
    </lineage>
</organism>
<dbReference type="HOGENOM" id="CLU_041277_0_0_11"/>
<evidence type="ECO:0000256" key="6">
    <source>
        <dbReference type="ARBA" id="ARBA00023136"/>
    </source>
</evidence>
<reference evidence="10 11" key="1">
    <citation type="journal article" date="2009" name="Stand. Genomic Sci.">
        <title>Complete genome sequence of Stackebrandtia nassauensis type strain (LLR-40K-21).</title>
        <authorList>
            <person name="Munk C."/>
            <person name="Lapidus A."/>
            <person name="Copeland A."/>
            <person name="Jando M."/>
            <person name="Mayilraj S."/>
            <person name="Glavina Del Rio T."/>
            <person name="Nolan M."/>
            <person name="Chen F."/>
            <person name="Lucas S."/>
            <person name="Tice H."/>
            <person name="Cheng J.F."/>
            <person name="Han C."/>
            <person name="Detter J.C."/>
            <person name="Bruce D."/>
            <person name="Goodwin L."/>
            <person name="Chain P."/>
            <person name="Pitluck S."/>
            <person name="Goker M."/>
            <person name="Ovchinikova G."/>
            <person name="Pati A."/>
            <person name="Ivanova N."/>
            <person name="Mavromatis K."/>
            <person name="Chen A."/>
            <person name="Palaniappan K."/>
            <person name="Land M."/>
            <person name="Hauser L."/>
            <person name="Chang Y.J."/>
            <person name="Jeffries C.D."/>
            <person name="Bristow J."/>
            <person name="Eisen J.A."/>
            <person name="Markowitz V."/>
            <person name="Hugenholtz P."/>
            <person name="Kyrpides N.C."/>
            <person name="Klenk H.P."/>
        </authorList>
    </citation>
    <scope>NUCLEOTIDE SEQUENCE [LARGE SCALE GENOMIC DNA]</scope>
    <source>
        <strain evidence="11">DSM 44728 / CIP 108903 / NRRL B-16338 / NBRC 102104 / LLR-40K-21</strain>
    </source>
</reference>
<feature type="transmembrane region" description="Helical" evidence="9">
    <location>
        <begin position="265"/>
        <end position="285"/>
    </location>
</feature>
<keyword evidence="2" id="KW-1003">Cell membrane</keyword>
<dbReference type="Proteomes" id="UP000000844">
    <property type="component" value="Chromosome"/>
</dbReference>
<feature type="transmembrane region" description="Helical" evidence="9">
    <location>
        <begin position="352"/>
        <end position="369"/>
    </location>
</feature>
<dbReference type="KEGG" id="sna:Snas_6466"/>
<evidence type="ECO:0000313" key="11">
    <source>
        <dbReference type="Proteomes" id="UP000000844"/>
    </source>
</evidence>
<feature type="transmembrane region" description="Helical" evidence="9">
    <location>
        <begin position="44"/>
        <end position="62"/>
    </location>
</feature>
<keyword evidence="11" id="KW-1185">Reference proteome</keyword>
<dbReference type="GO" id="GO:0016758">
    <property type="term" value="F:hexosyltransferase activity"/>
    <property type="evidence" value="ECO:0007669"/>
    <property type="project" value="InterPro"/>
</dbReference>
<evidence type="ECO:0000256" key="3">
    <source>
        <dbReference type="ARBA" id="ARBA00022679"/>
    </source>
</evidence>
<evidence type="ECO:0000256" key="4">
    <source>
        <dbReference type="ARBA" id="ARBA00022692"/>
    </source>
</evidence>
<feature type="transmembrane region" description="Helical" evidence="9">
    <location>
        <begin position="327"/>
        <end position="345"/>
    </location>
</feature>
<keyword evidence="3" id="KW-0808">Transferase</keyword>
<proteinExistence type="inferred from homology"/>
<evidence type="ECO:0000256" key="7">
    <source>
        <dbReference type="ARBA" id="ARBA00024033"/>
    </source>
</evidence>
<feature type="transmembrane region" description="Helical" evidence="9">
    <location>
        <begin position="68"/>
        <end position="88"/>
    </location>
</feature>
<protein>
    <recommendedName>
        <fullName evidence="12">DUF2029 domain-containing protein</fullName>
    </recommendedName>
</protein>
<dbReference type="OrthoDB" id="3867445at2"/>
<dbReference type="eggNOG" id="ENOG5031JHI">
    <property type="taxonomic scope" value="Bacteria"/>
</dbReference>
<feature type="transmembrane region" description="Helical" evidence="9">
    <location>
        <begin position="13"/>
        <end position="32"/>
    </location>
</feature>
<comment type="subcellular location">
    <subcellularLocation>
        <location evidence="1">Cell membrane</location>
        <topology evidence="1">Multi-pass membrane protein</topology>
    </subcellularLocation>
</comment>
<evidence type="ECO:0000256" key="5">
    <source>
        <dbReference type="ARBA" id="ARBA00022989"/>
    </source>
</evidence>
<name>D3Q5M1_STANL</name>
<comment type="similarity">
    <text evidence="7">Belongs to the glycosyltransferase 87 family.</text>
</comment>
<feature type="transmembrane region" description="Helical" evidence="9">
    <location>
        <begin position="213"/>
        <end position="231"/>
    </location>
</feature>
<sequence length="425" mass="44309">MERTTKGGLYLDFALYGVSAVFAIATALWSTLEPHRVWGGMATGGYLPAALLTLMLLFRYAVPVVTRMWITVAAAVAVTLMPLVGEAAQRAAGVAAMAQEEVLVVESGGVRLLETGSPYLSLAEIAKLPDALLGYNPYQPGMSVFGLPRALFGQNFLTDARIWFAVATLAATLAALTMLRRAGLTRGAWVRGLQAVGVLPICALTLATGGDDLPVVALCLLAFACVATGRFTGAGFAIGGAAALKLLAWPVLIVVLVLAFKRGRLLPLALPALALPLGTLAPILITHPAEYFANVIQFPLGNGLVASPAASPLPGHLIAAHLPSGRVFAIALLVLAGAAVGWLVLARPPATAFRAAGLSAVGLLAAILLLPATRFGYLLYPAVFGVWWWVLKQIEAPASQWGPHTDPASEGTEGTETAGDTRWSR</sequence>
<keyword evidence="4 9" id="KW-0812">Transmembrane</keyword>
<evidence type="ECO:0000256" key="8">
    <source>
        <dbReference type="SAM" id="MobiDB-lite"/>
    </source>
</evidence>
<evidence type="ECO:0000256" key="2">
    <source>
        <dbReference type="ARBA" id="ARBA00022475"/>
    </source>
</evidence>
<keyword evidence="6 9" id="KW-0472">Membrane</keyword>
<feature type="region of interest" description="Disordered" evidence="8">
    <location>
        <begin position="400"/>
        <end position="425"/>
    </location>
</feature>
<dbReference type="STRING" id="446470.Snas_6466"/>
<dbReference type="InterPro" id="IPR018584">
    <property type="entry name" value="GT87"/>
</dbReference>
<gene>
    <name evidence="10" type="ordered locus">Snas_6466</name>
</gene>
<dbReference type="GO" id="GO:0005886">
    <property type="term" value="C:plasma membrane"/>
    <property type="evidence" value="ECO:0007669"/>
    <property type="project" value="UniProtKB-SubCell"/>
</dbReference>
<keyword evidence="5 9" id="KW-1133">Transmembrane helix</keyword>
<accession>D3Q5M1</accession>
<evidence type="ECO:0008006" key="12">
    <source>
        <dbReference type="Google" id="ProtNLM"/>
    </source>
</evidence>
<feature type="transmembrane region" description="Helical" evidence="9">
    <location>
        <begin position="162"/>
        <end position="182"/>
    </location>
</feature>
<dbReference type="RefSeq" id="WP_013021652.1">
    <property type="nucleotide sequence ID" value="NC_013947.1"/>
</dbReference>
<evidence type="ECO:0000256" key="9">
    <source>
        <dbReference type="SAM" id="Phobius"/>
    </source>
</evidence>
<feature type="transmembrane region" description="Helical" evidence="9">
    <location>
        <begin position="237"/>
        <end position="258"/>
    </location>
</feature>
<dbReference type="EMBL" id="CP001778">
    <property type="protein sequence ID" value="ADD46081.1"/>
    <property type="molecule type" value="Genomic_DNA"/>
</dbReference>